<proteinExistence type="predicted"/>
<dbReference type="NCBIfam" id="TIGR01665">
    <property type="entry name" value="put_anti_recept"/>
    <property type="match status" value="1"/>
</dbReference>
<organism evidence="2">
    <name type="scientific">Myoviridae sp. ctzwE5</name>
    <dbReference type="NCBI Taxonomy" id="2825214"/>
    <lineage>
        <taxon>Viruses</taxon>
        <taxon>Duplodnaviria</taxon>
        <taxon>Heunggongvirae</taxon>
        <taxon>Uroviricota</taxon>
        <taxon>Caudoviricetes</taxon>
    </lineage>
</organism>
<name>A0A8S5PWU2_9CAUD</name>
<accession>A0A8S5PWU2</accession>
<dbReference type="InterPro" id="IPR007119">
    <property type="entry name" value="Phage_tail_spike_N"/>
</dbReference>
<dbReference type="InterPro" id="IPR010572">
    <property type="entry name" value="Tail_dom"/>
</dbReference>
<sequence length="541" mass="61406">MIIYFADRKMDILGQASTNLLNGITIKEDKKTEEIDVGVATFECRITYSKKTREIAEQLTEAGNYILRSNKDEKEFYTIINTEIDTKERDIYIYAEDAGMDLLNEILKSSDGDGVQRTCTEYVESAIYDSGFEIGINESDDSVKKFLEFDEQTASERILDIMKNFECEVSYSFDIDRLAVTNKYINIYKKRGKDTGIQLREGREIDGITIKKSVENLATALLCTGSEDASGVKISLQDYKYDDGDFYVEGHYLKSRKALARWSRYVNPDEPNKIDNAGHIVQTFTYDTVDQKELCEQAIKELKKKCDIERNYEIEITHLPEDIKIGDIVNVVDEAGGLYLQSRLLKLEISIVDGTQTATLGDYLIRESGISEKVEQLTNQFKNLSENQTLYTWFAYADDSFGNGISLEPEGKEYLGTCVNQSVKTPDITKPEIYKWTKIKGESATLLMIDSSQGLAFKNNAVSTILSVIIYHGSIQITNISKLKEVFGDNAYIQWKWKRTNEESYGIISSNDSRLINDGFSFKVSPDDVDVNVTFTCELIV</sequence>
<evidence type="ECO:0000259" key="1">
    <source>
        <dbReference type="Pfam" id="PF06605"/>
    </source>
</evidence>
<reference evidence="2" key="1">
    <citation type="journal article" date="2021" name="Proc. Natl. Acad. Sci. U.S.A.">
        <title>A Catalog of Tens of Thousands of Viruses from Human Metagenomes Reveals Hidden Associations with Chronic Diseases.</title>
        <authorList>
            <person name="Tisza M.J."/>
            <person name="Buck C.B."/>
        </authorList>
    </citation>
    <scope>NUCLEOTIDE SEQUENCE</scope>
    <source>
        <strain evidence="2">CtzwE5</strain>
    </source>
</reference>
<evidence type="ECO:0000313" key="2">
    <source>
        <dbReference type="EMBL" id="DAE11065.1"/>
    </source>
</evidence>
<dbReference type="Pfam" id="PF06605">
    <property type="entry name" value="Prophage_tail"/>
    <property type="match status" value="1"/>
</dbReference>
<feature type="domain" description="Tail spike" evidence="1">
    <location>
        <begin position="118"/>
        <end position="347"/>
    </location>
</feature>
<dbReference type="EMBL" id="BK015525">
    <property type="protein sequence ID" value="DAE11065.1"/>
    <property type="molecule type" value="Genomic_DNA"/>
</dbReference>
<protein>
    <submittedName>
        <fullName evidence="2">Tail protein</fullName>
    </submittedName>
</protein>